<feature type="compositionally biased region" description="Polar residues" evidence="19">
    <location>
        <begin position="489"/>
        <end position="498"/>
    </location>
</feature>
<protein>
    <recommendedName>
        <fullName evidence="17">Pheromone-processing carboxypeptidase KEX1</fullName>
        <ecNumber evidence="15">3.4.16.6</ecNumber>
    </recommendedName>
    <alternativeName>
        <fullName evidence="18">Carboxypeptidase D</fullName>
    </alternativeName>
    <alternativeName>
        <fullName evidence="16">Pheromone-processing carboxypeptidase kex1</fullName>
    </alternativeName>
</protein>
<keyword evidence="5" id="KW-0645">Protease</keyword>
<comment type="function">
    <text evidence="14">Protease with a carboxypeptidase B-like function involved in the C-terminal processing of the lysine and arginine residues from protein precursors. Promotes cell fusion and is involved in the programmed cell death.</text>
</comment>
<keyword evidence="10 20" id="KW-1133">Transmembrane helix</keyword>
<keyword evidence="7" id="KW-0053">Apoptosis</keyword>
<keyword evidence="11" id="KW-0333">Golgi apparatus</keyword>
<evidence type="ECO:0000256" key="1">
    <source>
        <dbReference type="ARBA" id="ARBA00001003"/>
    </source>
</evidence>
<keyword evidence="13" id="KW-0325">Glycoprotein</keyword>
<dbReference type="InterPro" id="IPR001563">
    <property type="entry name" value="Peptidase_S10"/>
</dbReference>
<comment type="subcellular location">
    <subcellularLocation>
        <location evidence="2">Golgi apparatus</location>
        <location evidence="2">trans-Golgi network membrane</location>
        <topology evidence="2">Single-pass type I membrane protein</topology>
    </subcellularLocation>
</comment>
<evidence type="ECO:0000256" key="5">
    <source>
        <dbReference type="ARBA" id="ARBA00022670"/>
    </source>
</evidence>
<evidence type="ECO:0000256" key="8">
    <source>
        <dbReference type="ARBA" id="ARBA00022729"/>
    </source>
</evidence>
<evidence type="ECO:0000256" key="17">
    <source>
        <dbReference type="ARBA" id="ARBA00040628"/>
    </source>
</evidence>
<dbReference type="SUPFAM" id="SSF53474">
    <property type="entry name" value="alpha/beta-Hydrolases"/>
    <property type="match status" value="1"/>
</dbReference>
<dbReference type="GO" id="GO:0006915">
    <property type="term" value="P:apoptotic process"/>
    <property type="evidence" value="ECO:0007669"/>
    <property type="project" value="UniProtKB-KW"/>
</dbReference>
<evidence type="ECO:0000256" key="19">
    <source>
        <dbReference type="SAM" id="MobiDB-lite"/>
    </source>
</evidence>
<evidence type="ECO:0000256" key="9">
    <source>
        <dbReference type="ARBA" id="ARBA00022801"/>
    </source>
</evidence>
<gene>
    <name evidence="22" type="ORF">TD95_005103</name>
</gene>
<comment type="similarity">
    <text evidence="3">Belongs to the peptidase S10 family.</text>
</comment>
<dbReference type="GO" id="GO:0004185">
    <property type="term" value="F:serine-type carboxypeptidase activity"/>
    <property type="evidence" value="ECO:0007669"/>
    <property type="project" value="UniProtKB-EC"/>
</dbReference>
<sequence length="618" mass="69142">MTLSRFLATTASAALFWRHAVADSSASAAYWVKSLPGAPAEPVVKMHAGHIEITPEHNGNLFFWQFDNQHIADRQRTVLWLNGGPGCSSEDGALMEIGPYRVKPDQTLEWNNGSWNQFANLLFVDNPVGTGFSYVDTDSYLHELDQMADQMVMFLEKWFELFPEYANDELYIAGESFAGQYIPYIASAILARNKKNHDKPWNLKSLLIGNGWVSPPEQYRGTYDFVTKKNLLPTSGQARNKVEAAWKHCESVLAADHLAHVDYSQCEAVLQEFLRYTVKLDDSGKSMCYNMYDVRLRDTYPSCGMNWPPDLPAVTKYLRRKDVTQALHVNSAKGAGWNECNGGVGGAFRNKKSAPSVTLLPEILKEVPIVFFSGAEDLICNWMGTEAFLGNMSWNGGKGFEISPGTWAPRREWTFNGKKAGFWQEARNLSFVVFDEASHMVPFDWPERSLDMLNRVMKVDRSHGLTDGFVSHIDGETKSVPGGVPIIGTPSNGSTTAPDSDHQKELEEAKWLAYRKSGEIVLVIVAAAALAWGWWVWRERRKSAGYQGLSTGRNIHVGPGGQVRRSARDVEAAAAEYDERLLQTPTDINLERYSVGVDTDDDNETDPVVPKRNRPIVD</sequence>
<organism evidence="22 23">
    <name type="scientific">Thielaviopsis punctulata</name>
    <dbReference type="NCBI Taxonomy" id="72032"/>
    <lineage>
        <taxon>Eukaryota</taxon>
        <taxon>Fungi</taxon>
        <taxon>Dikarya</taxon>
        <taxon>Ascomycota</taxon>
        <taxon>Pezizomycotina</taxon>
        <taxon>Sordariomycetes</taxon>
        <taxon>Hypocreomycetidae</taxon>
        <taxon>Microascales</taxon>
        <taxon>Ceratocystidaceae</taxon>
        <taxon>Thielaviopsis</taxon>
    </lineage>
</organism>
<evidence type="ECO:0000256" key="3">
    <source>
        <dbReference type="ARBA" id="ARBA00009431"/>
    </source>
</evidence>
<dbReference type="PANTHER" id="PTHR11802:SF190">
    <property type="entry name" value="PHEROMONE-PROCESSING CARBOXYPEPTIDASE KEX1"/>
    <property type="match status" value="1"/>
</dbReference>
<evidence type="ECO:0000256" key="7">
    <source>
        <dbReference type="ARBA" id="ARBA00022703"/>
    </source>
</evidence>
<comment type="catalytic activity">
    <reaction evidence="1">
        <text>Preferential release of a C-terminal arginine or lysine residue.</text>
        <dbReference type="EC" id="3.4.16.6"/>
    </reaction>
</comment>
<feature type="region of interest" description="Disordered" evidence="19">
    <location>
        <begin position="592"/>
        <end position="618"/>
    </location>
</feature>
<evidence type="ECO:0000256" key="4">
    <source>
        <dbReference type="ARBA" id="ARBA00022645"/>
    </source>
</evidence>
<dbReference type="PANTHER" id="PTHR11802">
    <property type="entry name" value="SERINE PROTEASE FAMILY S10 SERINE CARBOXYPEPTIDASE"/>
    <property type="match status" value="1"/>
</dbReference>
<dbReference type="FunFam" id="3.40.50.1820:FF:000121">
    <property type="entry name" value="Carboxypeptidase D"/>
    <property type="match status" value="1"/>
</dbReference>
<keyword evidence="4" id="KW-0121">Carboxypeptidase</keyword>
<keyword evidence="9" id="KW-0378">Hydrolase</keyword>
<dbReference type="PRINTS" id="PR00724">
    <property type="entry name" value="CRBOXYPTASEC"/>
</dbReference>
<evidence type="ECO:0000256" key="10">
    <source>
        <dbReference type="ARBA" id="ARBA00022989"/>
    </source>
</evidence>
<evidence type="ECO:0000256" key="12">
    <source>
        <dbReference type="ARBA" id="ARBA00023136"/>
    </source>
</evidence>
<dbReference type="Pfam" id="PF00450">
    <property type="entry name" value="Peptidase_S10"/>
    <property type="match status" value="1"/>
</dbReference>
<evidence type="ECO:0000256" key="21">
    <source>
        <dbReference type="SAM" id="SignalP"/>
    </source>
</evidence>
<evidence type="ECO:0000256" key="6">
    <source>
        <dbReference type="ARBA" id="ARBA00022692"/>
    </source>
</evidence>
<dbReference type="AlphaFoldDB" id="A0A0F4Z9J1"/>
<evidence type="ECO:0000256" key="16">
    <source>
        <dbReference type="ARBA" id="ARBA00040403"/>
    </source>
</evidence>
<dbReference type="OrthoDB" id="443318at2759"/>
<evidence type="ECO:0000256" key="18">
    <source>
        <dbReference type="ARBA" id="ARBA00042717"/>
    </source>
</evidence>
<keyword evidence="23" id="KW-1185">Reference proteome</keyword>
<dbReference type="Gene3D" id="3.40.50.1820">
    <property type="entry name" value="alpha/beta hydrolase"/>
    <property type="match status" value="1"/>
</dbReference>
<keyword evidence="12 20" id="KW-0472">Membrane</keyword>
<comment type="caution">
    <text evidence="22">The sequence shown here is derived from an EMBL/GenBank/DDBJ whole genome shotgun (WGS) entry which is preliminary data.</text>
</comment>
<dbReference type="EC" id="3.4.16.6" evidence="15"/>
<evidence type="ECO:0000256" key="2">
    <source>
        <dbReference type="ARBA" id="ARBA00004393"/>
    </source>
</evidence>
<dbReference type="GO" id="GO:0005802">
    <property type="term" value="C:trans-Golgi network"/>
    <property type="evidence" value="ECO:0007669"/>
    <property type="project" value="TreeGrafter"/>
</dbReference>
<name>A0A0F4Z9J1_9PEZI</name>
<feature type="chain" id="PRO_5002482311" description="Pheromone-processing carboxypeptidase KEX1" evidence="21">
    <location>
        <begin position="23"/>
        <end position="618"/>
    </location>
</feature>
<accession>A0A0F4Z9J1</accession>
<dbReference type="EMBL" id="LAEV01001979">
    <property type="protein sequence ID" value="KKA26806.1"/>
    <property type="molecule type" value="Genomic_DNA"/>
</dbReference>
<proteinExistence type="inferred from homology"/>
<feature type="signal peptide" evidence="21">
    <location>
        <begin position="1"/>
        <end position="22"/>
    </location>
</feature>
<evidence type="ECO:0000313" key="23">
    <source>
        <dbReference type="Proteomes" id="UP000033483"/>
    </source>
</evidence>
<keyword evidence="8 21" id="KW-0732">Signal</keyword>
<dbReference type="GO" id="GO:0006508">
    <property type="term" value="P:proteolysis"/>
    <property type="evidence" value="ECO:0007669"/>
    <property type="project" value="UniProtKB-KW"/>
</dbReference>
<feature type="transmembrane region" description="Helical" evidence="20">
    <location>
        <begin position="520"/>
        <end position="537"/>
    </location>
</feature>
<feature type="region of interest" description="Disordered" evidence="19">
    <location>
        <begin position="480"/>
        <end position="500"/>
    </location>
</feature>
<dbReference type="MEROPS" id="S10.007"/>
<reference evidence="22 23" key="1">
    <citation type="submission" date="2015-03" db="EMBL/GenBank/DDBJ databases">
        <authorList>
            <person name="Radwan O."/>
            <person name="Al-Naeli F.A."/>
            <person name="Rendon G.A."/>
            <person name="Fields C."/>
        </authorList>
    </citation>
    <scope>NUCLEOTIDE SEQUENCE [LARGE SCALE GENOMIC DNA]</scope>
    <source>
        <strain evidence="22">CR-DP1</strain>
    </source>
</reference>
<evidence type="ECO:0000313" key="22">
    <source>
        <dbReference type="EMBL" id="KKA26806.1"/>
    </source>
</evidence>
<evidence type="ECO:0000256" key="11">
    <source>
        <dbReference type="ARBA" id="ARBA00023034"/>
    </source>
</evidence>
<dbReference type="Proteomes" id="UP000033483">
    <property type="component" value="Unassembled WGS sequence"/>
</dbReference>
<evidence type="ECO:0000256" key="14">
    <source>
        <dbReference type="ARBA" id="ARBA00037042"/>
    </source>
</evidence>
<dbReference type="InterPro" id="IPR029058">
    <property type="entry name" value="AB_hydrolase_fold"/>
</dbReference>
<evidence type="ECO:0000256" key="15">
    <source>
        <dbReference type="ARBA" id="ARBA00038895"/>
    </source>
</evidence>
<evidence type="ECO:0000256" key="20">
    <source>
        <dbReference type="SAM" id="Phobius"/>
    </source>
</evidence>
<evidence type="ECO:0000256" key="13">
    <source>
        <dbReference type="ARBA" id="ARBA00023180"/>
    </source>
</evidence>
<keyword evidence="6 20" id="KW-0812">Transmembrane</keyword>